<dbReference type="GO" id="GO:0008270">
    <property type="term" value="F:zinc ion binding"/>
    <property type="evidence" value="ECO:0007669"/>
    <property type="project" value="InterPro"/>
</dbReference>
<feature type="compositionally biased region" description="Basic and acidic residues" evidence="5">
    <location>
        <begin position="221"/>
        <end position="232"/>
    </location>
</feature>
<dbReference type="GO" id="GO:0000976">
    <property type="term" value="F:transcription cis-regulatory region binding"/>
    <property type="evidence" value="ECO:0007669"/>
    <property type="project" value="TreeGrafter"/>
</dbReference>
<feature type="compositionally biased region" description="Polar residues" evidence="5">
    <location>
        <begin position="201"/>
        <end position="218"/>
    </location>
</feature>
<accession>A0A0D2F8I1</accession>
<evidence type="ECO:0000259" key="6">
    <source>
        <dbReference type="PROSITE" id="PS50048"/>
    </source>
</evidence>
<feature type="domain" description="Zn(2)-C6 fungal-type" evidence="6">
    <location>
        <begin position="21"/>
        <end position="51"/>
    </location>
</feature>
<evidence type="ECO:0000256" key="5">
    <source>
        <dbReference type="SAM" id="MobiDB-lite"/>
    </source>
</evidence>
<dbReference type="EMBL" id="KN846962">
    <property type="protein sequence ID" value="KIW63235.1"/>
    <property type="molecule type" value="Genomic_DNA"/>
</dbReference>
<dbReference type="Pfam" id="PF00172">
    <property type="entry name" value="Zn_clus"/>
    <property type="match status" value="1"/>
</dbReference>
<dbReference type="PANTHER" id="PTHR37534">
    <property type="entry name" value="TRANSCRIPTIONAL ACTIVATOR PROTEIN UGA3"/>
    <property type="match status" value="1"/>
</dbReference>
<dbReference type="SUPFAM" id="SSF57701">
    <property type="entry name" value="Zn2/Cys6 DNA-binding domain"/>
    <property type="match status" value="1"/>
</dbReference>
<dbReference type="InterPro" id="IPR036864">
    <property type="entry name" value="Zn2-C6_fun-type_DNA-bd_sf"/>
</dbReference>
<evidence type="ECO:0000256" key="2">
    <source>
        <dbReference type="ARBA" id="ARBA00023125"/>
    </source>
</evidence>
<dbReference type="Gene3D" id="4.10.240.10">
    <property type="entry name" value="Zn(2)-C6 fungal-type DNA-binding domain"/>
    <property type="match status" value="1"/>
</dbReference>
<dbReference type="PROSITE" id="PS00463">
    <property type="entry name" value="ZN2_CY6_FUNGAL_1"/>
    <property type="match status" value="1"/>
</dbReference>
<protein>
    <recommendedName>
        <fullName evidence="6">Zn(2)-C6 fungal-type domain-containing protein</fullName>
    </recommendedName>
</protein>
<dbReference type="PROSITE" id="PS50048">
    <property type="entry name" value="ZN2_CY6_FUNGAL_2"/>
    <property type="match status" value="1"/>
</dbReference>
<dbReference type="InterPro" id="IPR001138">
    <property type="entry name" value="Zn2Cys6_DnaBD"/>
</dbReference>
<keyword evidence="1" id="KW-0805">Transcription regulation</keyword>
<feature type="region of interest" description="Disordered" evidence="5">
    <location>
        <begin position="201"/>
        <end position="251"/>
    </location>
</feature>
<name>A0A0D2F8I1_9EURO</name>
<feature type="compositionally biased region" description="Basic and acidic residues" evidence="5">
    <location>
        <begin position="240"/>
        <end position="251"/>
    </location>
</feature>
<keyword evidence="4" id="KW-0539">Nucleus</keyword>
<dbReference type="PANTHER" id="PTHR37534:SF9">
    <property type="entry name" value="ZN(II)2CYS6 TRANSCRIPTION FACTOR (EUROFUNG)"/>
    <property type="match status" value="1"/>
</dbReference>
<keyword evidence="2" id="KW-0238">DNA-binding</keyword>
<dbReference type="SMART" id="SM00066">
    <property type="entry name" value="GAL4"/>
    <property type="match status" value="1"/>
</dbReference>
<dbReference type="GO" id="GO:0000981">
    <property type="term" value="F:DNA-binding transcription factor activity, RNA polymerase II-specific"/>
    <property type="evidence" value="ECO:0007669"/>
    <property type="project" value="InterPro"/>
</dbReference>
<sequence length="267" mass="29002">MAPSSKTVKPKSAATVRSRTGCQTCRQRKLKCDEQRPICGQCQKSHRDCVRSEPITFRHHQNSSFGKDGQDHNLDSFYKYSQTYSEEDKKAFLPVPEDLTWVYVSDPNAEDTNATSPPTHTLTTSDTYQQVAAHTLEALSTAAADHTTSYPPQGTAYYTAANPQSEPHPEYGFVPGGPPGAGNGGAPGNISYFLGTSASQNQTDTSLIDPNLESTVNSAAERAHEEAAKQDAKPPVVDGEAQKDHEESLAEESRLAITLKNFNELLA</sequence>
<dbReference type="AlphaFoldDB" id="A0A0D2F8I1"/>
<evidence type="ECO:0000313" key="7">
    <source>
        <dbReference type="EMBL" id="KIW63235.1"/>
    </source>
</evidence>
<gene>
    <name evidence="7" type="ORF">PV04_10098</name>
</gene>
<proteinExistence type="predicted"/>
<dbReference type="GO" id="GO:0045944">
    <property type="term" value="P:positive regulation of transcription by RNA polymerase II"/>
    <property type="evidence" value="ECO:0007669"/>
    <property type="project" value="TreeGrafter"/>
</dbReference>
<evidence type="ECO:0000256" key="1">
    <source>
        <dbReference type="ARBA" id="ARBA00023015"/>
    </source>
</evidence>
<dbReference type="Proteomes" id="UP000054266">
    <property type="component" value="Unassembled WGS sequence"/>
</dbReference>
<evidence type="ECO:0000256" key="4">
    <source>
        <dbReference type="ARBA" id="ARBA00023242"/>
    </source>
</evidence>
<evidence type="ECO:0000313" key="8">
    <source>
        <dbReference type="Proteomes" id="UP000054266"/>
    </source>
</evidence>
<organism evidence="7 8">
    <name type="scientific">Phialophora macrospora</name>
    <dbReference type="NCBI Taxonomy" id="1851006"/>
    <lineage>
        <taxon>Eukaryota</taxon>
        <taxon>Fungi</taxon>
        <taxon>Dikarya</taxon>
        <taxon>Ascomycota</taxon>
        <taxon>Pezizomycotina</taxon>
        <taxon>Eurotiomycetes</taxon>
        <taxon>Chaetothyriomycetidae</taxon>
        <taxon>Chaetothyriales</taxon>
        <taxon>Herpotrichiellaceae</taxon>
        <taxon>Phialophora</taxon>
    </lineage>
</organism>
<dbReference type="CDD" id="cd00067">
    <property type="entry name" value="GAL4"/>
    <property type="match status" value="1"/>
</dbReference>
<evidence type="ECO:0000256" key="3">
    <source>
        <dbReference type="ARBA" id="ARBA00023163"/>
    </source>
</evidence>
<keyword evidence="3" id="KW-0804">Transcription</keyword>
<dbReference type="HOGENOM" id="CLU_091054_0_0_1"/>
<dbReference type="GO" id="GO:0005634">
    <property type="term" value="C:nucleus"/>
    <property type="evidence" value="ECO:0007669"/>
    <property type="project" value="TreeGrafter"/>
</dbReference>
<reference evidence="7 8" key="1">
    <citation type="submission" date="2015-01" db="EMBL/GenBank/DDBJ databases">
        <title>The Genome Sequence of Capronia semiimmersa CBS27337.</title>
        <authorList>
            <consortium name="The Broad Institute Genomics Platform"/>
            <person name="Cuomo C."/>
            <person name="de Hoog S."/>
            <person name="Gorbushina A."/>
            <person name="Stielow B."/>
            <person name="Teixiera M."/>
            <person name="Abouelleil A."/>
            <person name="Chapman S.B."/>
            <person name="Priest M."/>
            <person name="Young S.K."/>
            <person name="Wortman J."/>
            <person name="Nusbaum C."/>
            <person name="Birren B."/>
        </authorList>
    </citation>
    <scope>NUCLEOTIDE SEQUENCE [LARGE SCALE GENOMIC DNA]</scope>
    <source>
        <strain evidence="7 8">CBS 27337</strain>
    </source>
</reference>
<keyword evidence="8" id="KW-1185">Reference proteome</keyword>